<evidence type="ECO:0000256" key="1">
    <source>
        <dbReference type="ARBA" id="ARBA00009034"/>
    </source>
</evidence>
<dbReference type="PANTHER" id="PTHR13647:SF4">
    <property type="entry name" value="INSULIN-LIKE PEPTIDE 1-RELATED"/>
    <property type="match status" value="1"/>
</dbReference>
<evidence type="ECO:0000256" key="3">
    <source>
        <dbReference type="ARBA" id="ARBA00022685"/>
    </source>
</evidence>
<dbReference type="PRINTS" id="PR00276">
    <property type="entry name" value="INSULINFAMLY"/>
</dbReference>
<name>A0ABD1F3B2_HYPHA</name>
<comment type="subunit">
    <text evidence="2">Heterodimer of a B chain and an A chain linked by two disulfide bonds.</text>
</comment>
<dbReference type="SMART" id="SM00078">
    <property type="entry name" value="IlGF"/>
    <property type="match status" value="1"/>
</dbReference>
<sequence>MLCICAGHPATKYAVTDSNESAKVYCGAKLADTLQSLCKGNYQTLRPVYRGRHWRSADDSTPSRSRRRNRGVFNECCEKPCSQQELSMYCGAPYSRSRSR</sequence>
<dbReference type="Pfam" id="PF00049">
    <property type="entry name" value="Insulin"/>
    <property type="match status" value="1"/>
</dbReference>
<comment type="subcellular location">
    <subcellularLocation>
        <location evidence="6">Secreted</location>
    </subcellularLocation>
</comment>
<evidence type="ECO:0000256" key="4">
    <source>
        <dbReference type="ARBA" id="ARBA00022729"/>
    </source>
</evidence>
<evidence type="ECO:0000313" key="8">
    <source>
        <dbReference type="EMBL" id="KAL1509753.1"/>
    </source>
</evidence>
<keyword evidence="5" id="KW-1015">Disulfide bond</keyword>
<protein>
    <recommendedName>
        <fullName evidence="7">Insulin-like domain-containing protein</fullName>
    </recommendedName>
</protein>
<dbReference type="AlphaFoldDB" id="A0ABD1F3B2"/>
<evidence type="ECO:0000259" key="7">
    <source>
        <dbReference type="SMART" id="SM00078"/>
    </source>
</evidence>
<keyword evidence="3" id="KW-0165">Cleavage on pair of basic residues</keyword>
<evidence type="ECO:0000313" key="9">
    <source>
        <dbReference type="Proteomes" id="UP001566132"/>
    </source>
</evidence>
<evidence type="ECO:0000256" key="2">
    <source>
        <dbReference type="ARBA" id="ARBA00011207"/>
    </source>
</evidence>
<dbReference type="GO" id="GO:0005576">
    <property type="term" value="C:extracellular region"/>
    <property type="evidence" value="ECO:0007669"/>
    <property type="project" value="UniProtKB-SubCell"/>
</dbReference>
<dbReference type="EMBL" id="JBDJPC010000003">
    <property type="protein sequence ID" value="KAL1509753.1"/>
    <property type="molecule type" value="Genomic_DNA"/>
</dbReference>
<dbReference type="InterPro" id="IPR016179">
    <property type="entry name" value="Insulin-like"/>
</dbReference>
<feature type="domain" description="Insulin-like" evidence="7">
    <location>
        <begin position="23"/>
        <end position="90"/>
    </location>
</feature>
<dbReference type="InterPro" id="IPR022352">
    <property type="entry name" value="Ins/IGF/rlx"/>
</dbReference>
<keyword evidence="4" id="KW-0732">Signal</keyword>
<comment type="similarity">
    <text evidence="1 6">Belongs to the insulin family.</text>
</comment>
<comment type="caution">
    <text evidence="8">The sequence shown here is derived from an EMBL/GenBank/DDBJ whole genome shotgun (WGS) entry which is preliminary data.</text>
</comment>
<dbReference type="PANTHER" id="PTHR13647">
    <property type="entry name" value="INSULIN-LIKE PEPTIDE 2-RELATED"/>
    <property type="match status" value="1"/>
</dbReference>
<dbReference type="SUPFAM" id="SSF56994">
    <property type="entry name" value="Insulin-like"/>
    <property type="match status" value="1"/>
</dbReference>
<keyword evidence="6" id="KW-0964">Secreted</keyword>
<gene>
    <name evidence="8" type="ORF">ABEB36_004441</name>
</gene>
<reference evidence="8 9" key="1">
    <citation type="submission" date="2024-05" db="EMBL/GenBank/DDBJ databases">
        <title>Genetic variation in Jamaican populations of the coffee berry borer (Hypothenemus hampei).</title>
        <authorList>
            <person name="Errbii M."/>
            <person name="Myrie A."/>
        </authorList>
    </citation>
    <scope>NUCLEOTIDE SEQUENCE [LARGE SCALE GENOMIC DNA]</scope>
    <source>
        <strain evidence="8">JA-Hopewell-2020-01-JO</strain>
        <tissue evidence="8">Whole body</tissue>
    </source>
</reference>
<evidence type="ECO:0000256" key="5">
    <source>
        <dbReference type="ARBA" id="ARBA00023157"/>
    </source>
</evidence>
<dbReference type="InterPro" id="IPR022353">
    <property type="entry name" value="Insulin_CS"/>
</dbReference>
<proteinExistence type="inferred from homology"/>
<dbReference type="Proteomes" id="UP001566132">
    <property type="component" value="Unassembled WGS sequence"/>
</dbReference>
<keyword evidence="9" id="KW-1185">Reference proteome</keyword>
<dbReference type="InterPro" id="IPR036438">
    <property type="entry name" value="Insulin-like_sf"/>
</dbReference>
<dbReference type="PROSITE" id="PS00262">
    <property type="entry name" value="INSULIN"/>
    <property type="match status" value="1"/>
</dbReference>
<accession>A0ABD1F3B2</accession>
<evidence type="ECO:0000256" key="6">
    <source>
        <dbReference type="RuleBase" id="RU000406"/>
    </source>
</evidence>
<dbReference type="Gene3D" id="1.10.100.10">
    <property type="entry name" value="Insulin-like"/>
    <property type="match status" value="1"/>
</dbReference>
<organism evidence="8 9">
    <name type="scientific">Hypothenemus hampei</name>
    <name type="common">Coffee berry borer</name>
    <dbReference type="NCBI Taxonomy" id="57062"/>
    <lineage>
        <taxon>Eukaryota</taxon>
        <taxon>Metazoa</taxon>
        <taxon>Ecdysozoa</taxon>
        <taxon>Arthropoda</taxon>
        <taxon>Hexapoda</taxon>
        <taxon>Insecta</taxon>
        <taxon>Pterygota</taxon>
        <taxon>Neoptera</taxon>
        <taxon>Endopterygota</taxon>
        <taxon>Coleoptera</taxon>
        <taxon>Polyphaga</taxon>
        <taxon>Cucujiformia</taxon>
        <taxon>Curculionidae</taxon>
        <taxon>Scolytinae</taxon>
        <taxon>Hypothenemus</taxon>
    </lineage>
</organism>